<keyword evidence="4" id="KW-1185">Reference proteome</keyword>
<name>A0A8T9T6G7_9BACT</name>
<dbReference type="AlphaFoldDB" id="A0A8T9T6G7"/>
<dbReference type="Pfam" id="PF14219">
    <property type="entry name" value="DUF4328"/>
    <property type="match status" value="1"/>
</dbReference>
<dbReference type="Proteomes" id="UP000829925">
    <property type="component" value="Chromosome"/>
</dbReference>
<gene>
    <name evidence="3" type="ORF">MUN82_10395</name>
</gene>
<keyword evidence="1" id="KW-1133">Transmembrane helix</keyword>
<keyword evidence="1" id="KW-0472">Membrane</keyword>
<dbReference type="RefSeq" id="WP_245097556.1">
    <property type="nucleotide sequence ID" value="NZ_CP095053.1"/>
</dbReference>
<proteinExistence type="predicted"/>
<sequence length="208" mass="23457">MLLWATAFLLAFFTLLSLLVPADAEDGLLDVVQGIVALVLLGLSIITAVYFIRWFRRAYANLKRAGRRIQHDDGWAAGAWFVPFLNLFRPYSIMKEVWDGTFQLAYAQQPSHPLLRWWWIIFVLTSTLGRVASSSSRHAETAQQLETAAMYDAVHTVFIIVFIALTIACIKRIAVAEDQLLLRQHVDAIGGPAPEPTSYYPDEETLAY</sequence>
<dbReference type="KEGG" id="haei:MUN82_10395"/>
<protein>
    <submittedName>
        <fullName evidence="3">DUF4328 domain-containing protein</fullName>
    </submittedName>
</protein>
<evidence type="ECO:0000259" key="2">
    <source>
        <dbReference type="Pfam" id="PF14219"/>
    </source>
</evidence>
<feature type="transmembrane region" description="Helical" evidence="1">
    <location>
        <begin position="75"/>
        <end position="94"/>
    </location>
</feature>
<evidence type="ECO:0000313" key="3">
    <source>
        <dbReference type="EMBL" id="UOR07646.1"/>
    </source>
</evidence>
<feature type="transmembrane region" description="Helical" evidence="1">
    <location>
        <begin position="114"/>
        <end position="132"/>
    </location>
</feature>
<keyword evidence="1" id="KW-0812">Transmembrane</keyword>
<reference evidence="3 4" key="1">
    <citation type="submission" date="2022-04" db="EMBL/GenBank/DDBJ databases">
        <title>Hymenobacter sp. isolated from the air.</title>
        <authorList>
            <person name="Won M."/>
            <person name="Lee C.-M."/>
            <person name="Woen H.-Y."/>
            <person name="Kwon S.-W."/>
        </authorList>
    </citation>
    <scope>NUCLEOTIDE SEQUENCE [LARGE SCALE GENOMIC DNA]</scope>
    <source>
        <strain evidence="4">5413 J-13</strain>
    </source>
</reference>
<evidence type="ECO:0000256" key="1">
    <source>
        <dbReference type="SAM" id="Phobius"/>
    </source>
</evidence>
<feature type="transmembrane region" description="Helical" evidence="1">
    <location>
        <begin position="34"/>
        <end position="55"/>
    </location>
</feature>
<dbReference type="InterPro" id="IPR025565">
    <property type="entry name" value="DUF4328"/>
</dbReference>
<evidence type="ECO:0000313" key="4">
    <source>
        <dbReference type="Proteomes" id="UP000829925"/>
    </source>
</evidence>
<dbReference type="EMBL" id="CP095053">
    <property type="protein sequence ID" value="UOR07646.1"/>
    <property type="molecule type" value="Genomic_DNA"/>
</dbReference>
<accession>A0A8T9T6G7</accession>
<feature type="domain" description="DUF4328" evidence="2">
    <location>
        <begin position="30"/>
        <end position="174"/>
    </location>
</feature>
<organism evidence="3 4">
    <name type="scientific">Hymenobacter aerilatus</name>
    <dbReference type="NCBI Taxonomy" id="2932251"/>
    <lineage>
        <taxon>Bacteria</taxon>
        <taxon>Pseudomonadati</taxon>
        <taxon>Bacteroidota</taxon>
        <taxon>Cytophagia</taxon>
        <taxon>Cytophagales</taxon>
        <taxon>Hymenobacteraceae</taxon>
        <taxon>Hymenobacter</taxon>
    </lineage>
</organism>
<feature type="transmembrane region" description="Helical" evidence="1">
    <location>
        <begin position="153"/>
        <end position="174"/>
    </location>
</feature>